<evidence type="ECO:0000313" key="2">
    <source>
        <dbReference type="EMBL" id="MBL0427088.1"/>
    </source>
</evidence>
<name>A0ABS1JS76_9BURK</name>
<reference evidence="2 3" key="1">
    <citation type="journal article" date="2017" name="Int. J. Syst. Evol. Microbiol.">
        <title>Ramlibacter alkalitolerans sp. nov., alkali-tolerant bacterium isolated from soil of ginseng.</title>
        <authorList>
            <person name="Lee D.H."/>
            <person name="Cha C.J."/>
        </authorList>
    </citation>
    <scope>NUCLEOTIDE SEQUENCE [LARGE SCALE GENOMIC DNA]</scope>
    <source>
        <strain evidence="2 3">KACC 19305</strain>
    </source>
</reference>
<organism evidence="2 3">
    <name type="scientific">Ramlibacter alkalitolerans</name>
    <dbReference type="NCBI Taxonomy" id="2039631"/>
    <lineage>
        <taxon>Bacteria</taxon>
        <taxon>Pseudomonadati</taxon>
        <taxon>Pseudomonadota</taxon>
        <taxon>Betaproteobacteria</taxon>
        <taxon>Burkholderiales</taxon>
        <taxon>Comamonadaceae</taxon>
        <taxon>Ramlibacter</taxon>
    </lineage>
</organism>
<keyword evidence="1" id="KW-0732">Signal</keyword>
<dbReference type="Proteomes" id="UP000622707">
    <property type="component" value="Unassembled WGS sequence"/>
</dbReference>
<gene>
    <name evidence="2" type="ORF">JI746_18375</name>
</gene>
<comment type="caution">
    <text evidence="2">The sequence shown here is derived from an EMBL/GenBank/DDBJ whole genome shotgun (WGS) entry which is preliminary data.</text>
</comment>
<sequence>MHQIPGAAARALALAAATLLAASAAHASCGSAFCSVNTDWASDALGLAEGGVLDLRYEYINQDRPRTGTRRIAVGEIPHHHDEVSTANRNLLVNYSRGFASGWGYSVGLPIVDRKHFHLHHHDGGLVPERWDFREIGDLRLTGRYQQPVGTGTSNAGVIFGVKLPTGRTHVDNAAGDVAERSLQPGTGTTDAIAGAFFHQQLSDTGSWFAQAQLQQALNKHDGFAPGAQLTLDLGYARRLGEKFAGLLQLNAVVKRRDRGAEAEPEDSGSRSLFLSPGLSYDLGERMRVYAFYQLPLRQSVNGVQLTARRAIAVGLATRF</sequence>
<proteinExistence type="predicted"/>
<feature type="chain" id="PRO_5047052438" description="Transporter" evidence="1">
    <location>
        <begin position="28"/>
        <end position="320"/>
    </location>
</feature>
<dbReference type="RefSeq" id="WP_201691652.1">
    <property type="nucleotide sequence ID" value="NZ_JAEQND010000010.1"/>
</dbReference>
<evidence type="ECO:0000256" key="1">
    <source>
        <dbReference type="SAM" id="SignalP"/>
    </source>
</evidence>
<evidence type="ECO:0000313" key="3">
    <source>
        <dbReference type="Proteomes" id="UP000622707"/>
    </source>
</evidence>
<accession>A0ABS1JS76</accession>
<feature type="signal peptide" evidence="1">
    <location>
        <begin position="1"/>
        <end position="27"/>
    </location>
</feature>
<keyword evidence="3" id="KW-1185">Reference proteome</keyword>
<protein>
    <recommendedName>
        <fullName evidence="4">Transporter</fullName>
    </recommendedName>
</protein>
<evidence type="ECO:0008006" key="4">
    <source>
        <dbReference type="Google" id="ProtNLM"/>
    </source>
</evidence>
<dbReference type="Pfam" id="PF13557">
    <property type="entry name" value="Phenol_MetA_deg"/>
    <property type="match status" value="1"/>
</dbReference>
<dbReference type="InterPro" id="IPR025737">
    <property type="entry name" value="FApF"/>
</dbReference>
<dbReference type="EMBL" id="JAEQND010000010">
    <property type="protein sequence ID" value="MBL0427088.1"/>
    <property type="molecule type" value="Genomic_DNA"/>
</dbReference>